<dbReference type="PANTHER" id="PTHR35176">
    <property type="entry name" value="HEME OXYGENASE HI_0854-RELATED"/>
    <property type="match status" value="1"/>
</dbReference>
<dbReference type="InterPro" id="IPR052019">
    <property type="entry name" value="F420H2_bilvrd_red/Heme_oxyg"/>
</dbReference>
<evidence type="ECO:0000313" key="4">
    <source>
        <dbReference type="Proteomes" id="UP000198504"/>
    </source>
</evidence>
<proteinExistence type="predicted"/>
<feature type="domain" description="Pyridoxamine 5'-phosphate oxidase N-terminal" evidence="2">
    <location>
        <begin position="7"/>
        <end position="130"/>
    </location>
</feature>
<keyword evidence="1" id="KW-0560">Oxidoreductase</keyword>
<dbReference type="InterPro" id="IPR011576">
    <property type="entry name" value="Pyridox_Oxase_N"/>
</dbReference>
<dbReference type="InterPro" id="IPR012349">
    <property type="entry name" value="Split_barrel_FMN-bd"/>
</dbReference>
<dbReference type="AlphaFoldDB" id="A0A1H9ER07"/>
<dbReference type="Gene3D" id="2.30.110.10">
    <property type="entry name" value="Electron Transport, Fmn-binding Protein, Chain A"/>
    <property type="match status" value="1"/>
</dbReference>
<dbReference type="Proteomes" id="UP000198504">
    <property type="component" value="Unassembled WGS sequence"/>
</dbReference>
<dbReference type="Pfam" id="PF01243">
    <property type="entry name" value="PNPOx_N"/>
    <property type="match status" value="1"/>
</dbReference>
<dbReference type="SUPFAM" id="SSF50475">
    <property type="entry name" value="FMN-binding split barrel"/>
    <property type="match status" value="1"/>
</dbReference>
<dbReference type="InterPro" id="IPR019920">
    <property type="entry name" value="F420-binding_dom_put"/>
</dbReference>
<dbReference type="PANTHER" id="PTHR35176:SF6">
    <property type="entry name" value="HEME OXYGENASE HI_0854-RELATED"/>
    <property type="match status" value="1"/>
</dbReference>
<reference evidence="4" key="1">
    <citation type="submission" date="2016-10" db="EMBL/GenBank/DDBJ databases">
        <authorList>
            <person name="Varghese N."/>
            <person name="Submissions S."/>
        </authorList>
    </citation>
    <scope>NUCLEOTIDE SEQUENCE [LARGE SCALE GENOMIC DNA]</scope>
    <source>
        <strain evidence="4">CGMCC 4.6856</strain>
    </source>
</reference>
<dbReference type="GO" id="GO:0070967">
    <property type="term" value="F:coenzyme F420 binding"/>
    <property type="evidence" value="ECO:0007669"/>
    <property type="project" value="TreeGrafter"/>
</dbReference>
<dbReference type="EMBL" id="FOFA01000003">
    <property type="protein sequence ID" value="SEQ28099.1"/>
    <property type="molecule type" value="Genomic_DNA"/>
</dbReference>
<dbReference type="GO" id="GO:0005829">
    <property type="term" value="C:cytosol"/>
    <property type="evidence" value="ECO:0007669"/>
    <property type="project" value="TreeGrafter"/>
</dbReference>
<protein>
    <submittedName>
        <fullName evidence="3">PPOX class probable F420-dependent enzyme</fullName>
    </submittedName>
</protein>
<organism evidence="3 4">
    <name type="scientific">Microlunatus flavus</name>
    <dbReference type="NCBI Taxonomy" id="1036181"/>
    <lineage>
        <taxon>Bacteria</taxon>
        <taxon>Bacillati</taxon>
        <taxon>Actinomycetota</taxon>
        <taxon>Actinomycetes</taxon>
        <taxon>Propionibacteriales</taxon>
        <taxon>Propionibacteriaceae</taxon>
        <taxon>Microlunatus</taxon>
    </lineage>
</organism>
<name>A0A1H9ER07_9ACTN</name>
<sequence>MPDSPIPERVLDLLRRPNPAVMATVAADGRPVTVATWYLLEDDGRILLGLDATRARLKHLHRDPRVSLTVLDSADWYTQVSVQGRVGEITEDVGLREIDALSTHYTGRPYPDREHPRVATRLEIERWHVWGSLRDQPAG</sequence>
<evidence type="ECO:0000313" key="3">
    <source>
        <dbReference type="EMBL" id="SEQ28099.1"/>
    </source>
</evidence>
<gene>
    <name evidence="3" type="ORF">SAMN05421756_10323</name>
</gene>
<dbReference type="GO" id="GO:0016627">
    <property type="term" value="F:oxidoreductase activity, acting on the CH-CH group of donors"/>
    <property type="evidence" value="ECO:0007669"/>
    <property type="project" value="TreeGrafter"/>
</dbReference>
<dbReference type="STRING" id="1036181.SAMN05421756_10323"/>
<dbReference type="RefSeq" id="WP_091178626.1">
    <property type="nucleotide sequence ID" value="NZ_FOFA01000003.1"/>
</dbReference>
<keyword evidence="4" id="KW-1185">Reference proteome</keyword>
<accession>A0A1H9ER07</accession>
<evidence type="ECO:0000259" key="2">
    <source>
        <dbReference type="Pfam" id="PF01243"/>
    </source>
</evidence>
<dbReference type="NCBIfam" id="TIGR03618">
    <property type="entry name" value="Rv1155_F420"/>
    <property type="match status" value="1"/>
</dbReference>
<evidence type="ECO:0000256" key="1">
    <source>
        <dbReference type="ARBA" id="ARBA00023002"/>
    </source>
</evidence>
<dbReference type="OrthoDB" id="162914at2"/>